<gene>
    <name evidence="1" type="ORF">RJ641_002549</name>
</gene>
<feature type="non-terminal residue" evidence="1">
    <location>
        <position position="83"/>
    </location>
</feature>
<dbReference type="EMBL" id="JBAMMX010000011">
    <property type="protein sequence ID" value="KAK6930756.1"/>
    <property type="molecule type" value="Genomic_DNA"/>
</dbReference>
<dbReference type="AlphaFoldDB" id="A0AAN8VIX1"/>
<sequence>MVVAFNFPNCFPNGTIQHELIFNENVFIPFALLQRVCRICECVGHGQERGFETRRGSKINYETLALGHLPEVRHLFARIVFDT</sequence>
<organism evidence="1 2">
    <name type="scientific">Dillenia turbinata</name>
    <dbReference type="NCBI Taxonomy" id="194707"/>
    <lineage>
        <taxon>Eukaryota</taxon>
        <taxon>Viridiplantae</taxon>
        <taxon>Streptophyta</taxon>
        <taxon>Embryophyta</taxon>
        <taxon>Tracheophyta</taxon>
        <taxon>Spermatophyta</taxon>
        <taxon>Magnoliopsida</taxon>
        <taxon>eudicotyledons</taxon>
        <taxon>Gunneridae</taxon>
        <taxon>Pentapetalae</taxon>
        <taxon>Dilleniales</taxon>
        <taxon>Dilleniaceae</taxon>
        <taxon>Dillenia</taxon>
    </lineage>
</organism>
<protein>
    <submittedName>
        <fullName evidence="1">Uncharacterized protein</fullName>
    </submittedName>
</protein>
<dbReference type="Proteomes" id="UP001370490">
    <property type="component" value="Unassembled WGS sequence"/>
</dbReference>
<accession>A0AAN8VIX1</accession>
<name>A0AAN8VIX1_9MAGN</name>
<proteinExistence type="predicted"/>
<reference evidence="1 2" key="1">
    <citation type="submission" date="2023-12" db="EMBL/GenBank/DDBJ databases">
        <title>A high-quality genome assembly for Dillenia turbinata (Dilleniales).</title>
        <authorList>
            <person name="Chanderbali A."/>
        </authorList>
    </citation>
    <scope>NUCLEOTIDE SEQUENCE [LARGE SCALE GENOMIC DNA]</scope>
    <source>
        <strain evidence="1">LSX21</strain>
        <tissue evidence="1">Leaf</tissue>
    </source>
</reference>
<evidence type="ECO:0000313" key="2">
    <source>
        <dbReference type="Proteomes" id="UP001370490"/>
    </source>
</evidence>
<comment type="caution">
    <text evidence="1">The sequence shown here is derived from an EMBL/GenBank/DDBJ whole genome shotgun (WGS) entry which is preliminary data.</text>
</comment>
<keyword evidence="2" id="KW-1185">Reference proteome</keyword>
<evidence type="ECO:0000313" key="1">
    <source>
        <dbReference type="EMBL" id="KAK6930756.1"/>
    </source>
</evidence>